<comment type="similarity">
    <text evidence="2">Belongs to the TsaE family.</text>
</comment>
<sequence length="157" mass="16646">MTQPFQTETTLASAEHTSALAVRLGALLRPGDVLLLSGGIGAGKTHFARALIQSLLAEPEDVPSPTFTLVQEYDTTAGPLWHADLYRLSDPLEVVELGLEEAFSEAICLVEWPDRLADLTPPGALSLELTPEGAGDTRLLRISGSGAWGERLSGVLA</sequence>
<organism evidence="12 13">
    <name type="scientific">Pseudooceanicola antarcticus</name>
    <dbReference type="NCBI Taxonomy" id="1247613"/>
    <lineage>
        <taxon>Bacteria</taxon>
        <taxon>Pseudomonadati</taxon>
        <taxon>Pseudomonadota</taxon>
        <taxon>Alphaproteobacteria</taxon>
        <taxon>Rhodobacterales</taxon>
        <taxon>Paracoccaceae</taxon>
        <taxon>Pseudooceanicola</taxon>
    </lineage>
</organism>
<keyword evidence="14" id="KW-1185">Reference proteome</keyword>
<dbReference type="InterPro" id="IPR027417">
    <property type="entry name" value="P-loop_NTPase"/>
</dbReference>
<comment type="subcellular location">
    <subcellularLocation>
        <location evidence="1">Cytoplasm</location>
    </subcellularLocation>
</comment>
<dbReference type="PANTHER" id="PTHR33540:SF2">
    <property type="entry name" value="TRNA THREONYLCARBAMOYLADENOSINE BIOSYNTHESIS PROTEIN TSAE"/>
    <property type="match status" value="1"/>
</dbReference>
<reference evidence="11 14" key="2">
    <citation type="journal article" date="2018" name="Int. J. Syst. Evol. Microbiol.">
        <title>Pseudooceanicola lipolyticus sp. nov., a marine alphaproteobacterium, reclassification of Oceanicola flagellatus as Pseudooceanicola flagellatus comb. nov. and emended description of the genus Pseudooceanicola.</title>
        <authorList>
            <person name="Huang M.-M."/>
            <person name="Guo L.-L."/>
            <person name="Wu Y.-H."/>
            <person name="Lai Q.-L."/>
            <person name="Shao Z.-Z."/>
            <person name="Wang C.-S."/>
            <person name="Wu M."/>
            <person name="Xu X.-W."/>
        </authorList>
    </citation>
    <scope>NUCLEOTIDE SEQUENCE [LARGE SCALE GENOMIC DNA]</scope>
    <source>
        <strain evidence="11 14">Ar-45</strain>
    </source>
</reference>
<protein>
    <recommendedName>
        <fullName evidence="3">tRNA threonylcarbamoyladenosine biosynthesis protein TsaE</fullName>
    </recommendedName>
    <alternativeName>
        <fullName evidence="10">t(6)A37 threonylcarbamoyladenosine biosynthesis protein TsaE</fullName>
    </alternativeName>
</protein>
<proteinExistence type="inferred from homology"/>
<dbReference type="GO" id="GO:0005737">
    <property type="term" value="C:cytoplasm"/>
    <property type="evidence" value="ECO:0007669"/>
    <property type="project" value="UniProtKB-SubCell"/>
</dbReference>
<evidence type="ECO:0000256" key="3">
    <source>
        <dbReference type="ARBA" id="ARBA00019010"/>
    </source>
</evidence>
<evidence type="ECO:0000256" key="9">
    <source>
        <dbReference type="ARBA" id="ARBA00022842"/>
    </source>
</evidence>
<keyword evidence="4" id="KW-0963">Cytoplasm</keyword>
<evidence type="ECO:0000313" key="11">
    <source>
        <dbReference type="EMBL" id="PJE27539.1"/>
    </source>
</evidence>
<evidence type="ECO:0000256" key="5">
    <source>
        <dbReference type="ARBA" id="ARBA00022694"/>
    </source>
</evidence>
<dbReference type="PANTHER" id="PTHR33540">
    <property type="entry name" value="TRNA THREONYLCARBAMOYLADENOSINE BIOSYNTHESIS PROTEIN TSAE"/>
    <property type="match status" value="1"/>
</dbReference>
<dbReference type="EMBL" id="OBEA01000001">
    <property type="protein sequence ID" value="SNY39073.1"/>
    <property type="molecule type" value="Genomic_DNA"/>
</dbReference>
<dbReference type="RefSeq" id="WP_097144299.1">
    <property type="nucleotide sequence ID" value="NZ_OBEA01000001.1"/>
</dbReference>
<evidence type="ECO:0000256" key="6">
    <source>
        <dbReference type="ARBA" id="ARBA00022723"/>
    </source>
</evidence>
<dbReference type="AlphaFoldDB" id="A0A285HTX0"/>
<accession>A0A285HTX0</accession>
<dbReference type="InterPro" id="IPR003442">
    <property type="entry name" value="T6A_TsaE"/>
</dbReference>
<dbReference type="Gene3D" id="3.40.50.300">
    <property type="entry name" value="P-loop containing nucleotide triphosphate hydrolases"/>
    <property type="match status" value="1"/>
</dbReference>
<dbReference type="Proteomes" id="UP000231655">
    <property type="component" value="Unassembled WGS sequence"/>
</dbReference>
<gene>
    <name evidence="11" type="ORF">CVM39_13200</name>
    <name evidence="12" type="ORF">SAMN06297129_0521</name>
</gene>
<keyword evidence="8" id="KW-0067">ATP-binding</keyword>
<evidence type="ECO:0000256" key="7">
    <source>
        <dbReference type="ARBA" id="ARBA00022741"/>
    </source>
</evidence>
<evidence type="ECO:0000313" key="12">
    <source>
        <dbReference type="EMBL" id="SNY39073.1"/>
    </source>
</evidence>
<evidence type="ECO:0000256" key="8">
    <source>
        <dbReference type="ARBA" id="ARBA00022840"/>
    </source>
</evidence>
<keyword evidence="9" id="KW-0460">Magnesium</keyword>
<evidence type="ECO:0000313" key="14">
    <source>
        <dbReference type="Proteomes" id="UP000231702"/>
    </source>
</evidence>
<evidence type="ECO:0000256" key="1">
    <source>
        <dbReference type="ARBA" id="ARBA00004496"/>
    </source>
</evidence>
<dbReference type="OrthoDB" id="9800307at2"/>
<dbReference type="GO" id="GO:0005524">
    <property type="term" value="F:ATP binding"/>
    <property type="evidence" value="ECO:0007669"/>
    <property type="project" value="UniProtKB-KW"/>
</dbReference>
<keyword evidence="7" id="KW-0547">Nucleotide-binding</keyword>
<dbReference type="NCBIfam" id="TIGR00150">
    <property type="entry name" value="T6A_YjeE"/>
    <property type="match status" value="1"/>
</dbReference>
<evidence type="ECO:0000256" key="4">
    <source>
        <dbReference type="ARBA" id="ARBA00022490"/>
    </source>
</evidence>
<dbReference type="SUPFAM" id="SSF52540">
    <property type="entry name" value="P-loop containing nucleoside triphosphate hydrolases"/>
    <property type="match status" value="1"/>
</dbReference>
<reference evidence="12 13" key="1">
    <citation type="submission" date="2017-09" db="EMBL/GenBank/DDBJ databases">
        <authorList>
            <person name="Ehlers B."/>
            <person name="Leendertz F.H."/>
        </authorList>
    </citation>
    <scope>NUCLEOTIDE SEQUENCE [LARGE SCALE GENOMIC DNA]</scope>
    <source>
        <strain evidence="12 13">CGMCC 1.12662</strain>
    </source>
</reference>
<evidence type="ECO:0000256" key="10">
    <source>
        <dbReference type="ARBA" id="ARBA00032441"/>
    </source>
</evidence>
<dbReference type="EMBL" id="PGTD01000017">
    <property type="protein sequence ID" value="PJE27539.1"/>
    <property type="molecule type" value="Genomic_DNA"/>
</dbReference>
<evidence type="ECO:0000256" key="2">
    <source>
        <dbReference type="ARBA" id="ARBA00007599"/>
    </source>
</evidence>
<name>A0A285HTX0_9RHOB</name>
<dbReference type="Pfam" id="PF02367">
    <property type="entry name" value="TsaE"/>
    <property type="match status" value="1"/>
</dbReference>
<evidence type="ECO:0000313" key="13">
    <source>
        <dbReference type="Proteomes" id="UP000231655"/>
    </source>
</evidence>
<keyword evidence="6" id="KW-0479">Metal-binding</keyword>
<dbReference type="GO" id="GO:0046872">
    <property type="term" value="F:metal ion binding"/>
    <property type="evidence" value="ECO:0007669"/>
    <property type="project" value="UniProtKB-KW"/>
</dbReference>
<dbReference type="Proteomes" id="UP000231702">
    <property type="component" value="Unassembled WGS sequence"/>
</dbReference>
<keyword evidence="5" id="KW-0819">tRNA processing</keyword>
<dbReference type="GO" id="GO:0002949">
    <property type="term" value="P:tRNA threonylcarbamoyladenosine modification"/>
    <property type="evidence" value="ECO:0007669"/>
    <property type="project" value="InterPro"/>
</dbReference>